<name>A0A410P4X8_VELA1</name>
<evidence type="ECO:0000313" key="2">
    <source>
        <dbReference type="EMBL" id="QAT17239.1"/>
    </source>
</evidence>
<keyword evidence="3" id="KW-1185">Reference proteome</keyword>
<evidence type="ECO:0000256" key="1">
    <source>
        <dbReference type="SAM" id="MobiDB-lite"/>
    </source>
</evidence>
<dbReference type="EMBL" id="CP019384">
    <property type="protein sequence ID" value="QAT17239.1"/>
    <property type="molecule type" value="Genomic_DNA"/>
</dbReference>
<dbReference type="KEGG" id="vai:BU251_05605"/>
<dbReference type="AlphaFoldDB" id="A0A410P4X8"/>
<reference evidence="2 3" key="1">
    <citation type="submission" date="2017-01" db="EMBL/GenBank/DDBJ databases">
        <title>First insights into the biology of 'candidatus Vampirococcus archaeovorus'.</title>
        <authorList>
            <person name="Kizina J."/>
            <person name="Jordan S."/>
            <person name="Stueber K."/>
            <person name="Reinhardt R."/>
            <person name="Harder J."/>
        </authorList>
    </citation>
    <scope>NUCLEOTIDE SEQUENCE [LARGE SCALE GENOMIC DNA]</scope>
    <source>
        <strain evidence="2 3">LiM</strain>
    </source>
</reference>
<accession>A0A410P4X8</accession>
<evidence type="ECO:0000313" key="3">
    <source>
        <dbReference type="Proteomes" id="UP000287243"/>
    </source>
</evidence>
<feature type="compositionally biased region" description="Basic and acidic residues" evidence="1">
    <location>
        <begin position="8"/>
        <end position="18"/>
    </location>
</feature>
<dbReference type="Proteomes" id="UP000287243">
    <property type="component" value="Chromosome"/>
</dbReference>
<sequence>MAASPRGADLRIHAKEGPAQEGRTSASMLRRVQLSKQGACAPIPKDFLEEGNRFFYALLSQDIIINIY</sequence>
<feature type="region of interest" description="Disordered" evidence="1">
    <location>
        <begin position="1"/>
        <end position="26"/>
    </location>
</feature>
<protein>
    <submittedName>
        <fullName evidence="2">Uncharacterized protein</fullName>
    </submittedName>
</protein>
<proteinExistence type="predicted"/>
<gene>
    <name evidence="2" type="ORF">BU251_05605</name>
</gene>
<organism evidence="2 3">
    <name type="scientific">Velamenicoccus archaeovorus</name>
    <dbReference type="NCBI Taxonomy" id="1930593"/>
    <lineage>
        <taxon>Bacteria</taxon>
        <taxon>Pseudomonadati</taxon>
        <taxon>Candidatus Omnitrophota</taxon>
        <taxon>Candidatus Velamenicoccus</taxon>
    </lineage>
</organism>